<dbReference type="Gene3D" id="3.90.120.10">
    <property type="entry name" value="DNA Methylase, subunit A, domain 2"/>
    <property type="match status" value="1"/>
</dbReference>
<evidence type="ECO:0000256" key="3">
    <source>
        <dbReference type="RuleBase" id="RU000417"/>
    </source>
</evidence>
<dbReference type="InterPro" id="IPR001525">
    <property type="entry name" value="C5_MeTfrase"/>
</dbReference>
<dbReference type="AlphaFoldDB" id="A0A2K8NR27"/>
<dbReference type="Pfam" id="PF00145">
    <property type="entry name" value="DNA_methylase"/>
    <property type="match status" value="1"/>
</dbReference>
<accession>A0A2K8NR27</accession>
<dbReference type="NCBIfam" id="TIGR00675">
    <property type="entry name" value="dcm"/>
    <property type="match status" value="1"/>
</dbReference>
<evidence type="ECO:0000256" key="2">
    <source>
        <dbReference type="RuleBase" id="RU000416"/>
    </source>
</evidence>
<dbReference type="Gene3D" id="3.40.50.150">
    <property type="entry name" value="Vaccinia Virus protein VP39"/>
    <property type="match status" value="1"/>
</dbReference>
<evidence type="ECO:0000256" key="1">
    <source>
        <dbReference type="PROSITE-ProRule" id="PRU01016"/>
    </source>
</evidence>
<dbReference type="PANTHER" id="PTHR46098:SF1">
    <property type="entry name" value="TRNA (CYTOSINE(38)-C(5))-METHYLTRANSFERASE"/>
    <property type="match status" value="1"/>
</dbReference>
<dbReference type="InterPro" id="IPR050750">
    <property type="entry name" value="C5-MTase"/>
</dbReference>
<gene>
    <name evidence="4" type="primary">dcm</name>
    <name evidence="4" type="ORF">EFREU_v1c02790</name>
</gene>
<dbReference type="GO" id="GO:0003886">
    <property type="term" value="F:DNA (cytosine-5-)-methyltransferase activity"/>
    <property type="evidence" value="ECO:0007669"/>
    <property type="project" value="UniProtKB-EC"/>
</dbReference>
<dbReference type="OrthoDB" id="9813719at2"/>
<dbReference type="REBASE" id="224686">
    <property type="entry name" value="M.Efr318ORF2790P"/>
</dbReference>
<reference evidence="4 5" key="1">
    <citation type="submission" date="2017-11" db="EMBL/GenBank/DDBJ databases">
        <title>Genome sequence of Entomoplasma freundtii BARC 318 (ATCC 51999).</title>
        <authorList>
            <person name="Lo W.-S."/>
            <person name="Gasparich G.E."/>
            <person name="Kuo C.-H."/>
        </authorList>
    </citation>
    <scope>NUCLEOTIDE SEQUENCE [LARGE SCALE GENOMIC DNA]</scope>
    <source>
        <strain evidence="4 5">BARC 318</strain>
    </source>
</reference>
<organism evidence="4 5">
    <name type="scientific">Entomoplasma freundtii</name>
    <dbReference type="NCBI Taxonomy" id="74700"/>
    <lineage>
        <taxon>Bacteria</taxon>
        <taxon>Bacillati</taxon>
        <taxon>Mycoplasmatota</taxon>
        <taxon>Mollicutes</taxon>
        <taxon>Entomoplasmatales</taxon>
        <taxon>Entomoplasmataceae</taxon>
        <taxon>Entomoplasma</taxon>
    </lineage>
</organism>
<dbReference type="PROSITE" id="PS00095">
    <property type="entry name" value="C5_MTASE_2"/>
    <property type="match status" value="1"/>
</dbReference>
<dbReference type="KEGG" id="efr:EFREU_v1c02790"/>
<keyword evidence="1" id="KW-0949">S-adenosyl-L-methionine</keyword>
<dbReference type="PROSITE" id="PS00094">
    <property type="entry name" value="C5_MTASE_1"/>
    <property type="match status" value="1"/>
</dbReference>
<evidence type="ECO:0000313" key="4">
    <source>
        <dbReference type="EMBL" id="ATZ16305.1"/>
    </source>
</evidence>
<keyword evidence="5" id="KW-1185">Reference proteome</keyword>
<protein>
    <recommendedName>
        <fullName evidence="3">Cytosine-specific methyltransferase</fullName>
        <ecNumber evidence="3">2.1.1.37</ecNumber>
    </recommendedName>
</protein>
<dbReference type="Proteomes" id="UP000232222">
    <property type="component" value="Chromosome"/>
</dbReference>
<dbReference type="InterPro" id="IPR029063">
    <property type="entry name" value="SAM-dependent_MTases_sf"/>
</dbReference>
<proteinExistence type="inferred from homology"/>
<evidence type="ECO:0000313" key="5">
    <source>
        <dbReference type="Proteomes" id="UP000232222"/>
    </source>
</evidence>
<feature type="active site" evidence="1">
    <location>
        <position position="133"/>
    </location>
</feature>
<comment type="catalytic activity">
    <reaction evidence="3">
        <text>a 2'-deoxycytidine in DNA + S-adenosyl-L-methionine = a 5-methyl-2'-deoxycytidine in DNA + S-adenosyl-L-homocysteine + H(+)</text>
        <dbReference type="Rhea" id="RHEA:13681"/>
        <dbReference type="Rhea" id="RHEA-COMP:11369"/>
        <dbReference type="Rhea" id="RHEA-COMP:11370"/>
        <dbReference type="ChEBI" id="CHEBI:15378"/>
        <dbReference type="ChEBI" id="CHEBI:57856"/>
        <dbReference type="ChEBI" id="CHEBI:59789"/>
        <dbReference type="ChEBI" id="CHEBI:85452"/>
        <dbReference type="ChEBI" id="CHEBI:85454"/>
        <dbReference type="EC" id="2.1.1.37"/>
    </reaction>
</comment>
<dbReference type="EC" id="2.1.1.37" evidence="3"/>
<dbReference type="GO" id="GO:0032259">
    <property type="term" value="P:methylation"/>
    <property type="evidence" value="ECO:0007669"/>
    <property type="project" value="UniProtKB-KW"/>
</dbReference>
<dbReference type="PANTHER" id="PTHR46098">
    <property type="entry name" value="TRNA (CYTOSINE(38)-C(5))-METHYLTRANSFERASE"/>
    <property type="match status" value="1"/>
</dbReference>
<sequence>MLRVFETFAGIGAQRKALELLKKEHFLDYKIVATSEWDIGANLSYNSIHFNNQSYYDSCIPIDDIKAYLSQFTHSLDSKKPISLEKFNKLDDNTLRHLYSSYKNANNLGSITEIEFDSLVSLDINLITYSFPCQDLSSAGKNGGMKNGDKTRSGLLWEIDRLLQGLQIEGKLPSFLLLENVPNMIKAKHKGDYSDWIEHLHNQYGYKTQTYCLDAQDYGSPQKRKRVYALSVLDNNSIIDIWEHNTNLPTNLPRLFTDNNNSFWNISKKSNLSDVLRLDYSIKKYFNEAMEARPRWTLSREKMLLKNPLLCHYYSTNNVDDDSLIKRSTTLSITTQAKIQEKCRTVTTKQDRNPNCGVISLIGTPLEVPKLEINMSSSNYRFLTPRETFMLMGFDEEDYQKVIIHPINNKEKLYRQAGNSIVVPVLKYLFLNINYLNQRIQNDD</sequence>
<dbReference type="PROSITE" id="PS51679">
    <property type="entry name" value="SAM_MT_C5"/>
    <property type="match status" value="1"/>
</dbReference>
<keyword evidence="1 3" id="KW-0489">Methyltransferase</keyword>
<dbReference type="PRINTS" id="PR00105">
    <property type="entry name" value="C5METTRFRASE"/>
</dbReference>
<dbReference type="InterPro" id="IPR031303">
    <property type="entry name" value="C5_meth_CS"/>
</dbReference>
<comment type="similarity">
    <text evidence="1 2">Belongs to the class I-like SAM-binding methyltransferase superfamily. C5-methyltransferase family.</text>
</comment>
<dbReference type="InterPro" id="IPR018117">
    <property type="entry name" value="C5_DNA_meth_AS"/>
</dbReference>
<keyword evidence="1 3" id="KW-0808">Transferase</keyword>
<dbReference type="SUPFAM" id="SSF53335">
    <property type="entry name" value="S-adenosyl-L-methionine-dependent methyltransferases"/>
    <property type="match status" value="1"/>
</dbReference>
<name>A0A2K8NR27_9MOLU</name>
<dbReference type="RefSeq" id="WP_100609256.1">
    <property type="nucleotide sequence ID" value="NZ_CP024962.1"/>
</dbReference>
<dbReference type="EMBL" id="CP024962">
    <property type="protein sequence ID" value="ATZ16305.1"/>
    <property type="molecule type" value="Genomic_DNA"/>
</dbReference>